<protein>
    <recommendedName>
        <fullName evidence="9">Fe2OG dioxygenase domain-containing protein</fullName>
    </recommendedName>
</protein>
<evidence type="ECO:0000259" key="9">
    <source>
        <dbReference type="PROSITE" id="PS51471"/>
    </source>
</evidence>
<dbReference type="Gene3D" id="2.60.120.590">
    <property type="entry name" value="Alpha-ketoglutarate-dependent dioxygenase AlkB-like"/>
    <property type="match status" value="1"/>
</dbReference>
<dbReference type="InterPro" id="IPR027450">
    <property type="entry name" value="AlkB-like"/>
</dbReference>
<keyword evidence="7" id="KW-0175">Coiled coil</keyword>
<keyword evidence="5 6" id="KW-0408">Iron</keyword>
<dbReference type="SUPFAM" id="SSF51197">
    <property type="entry name" value="Clavaminate synthase-like"/>
    <property type="match status" value="1"/>
</dbReference>
<dbReference type="Pfam" id="PF23134">
    <property type="entry name" value="TRIP4_3rd"/>
    <property type="match status" value="1"/>
</dbReference>
<dbReference type="InterPro" id="IPR037151">
    <property type="entry name" value="AlkB-like_sf"/>
</dbReference>
<evidence type="ECO:0000256" key="8">
    <source>
        <dbReference type="SAM" id="MobiDB-lite"/>
    </source>
</evidence>
<accession>A0A150G782</accession>
<dbReference type="Pfam" id="PF13532">
    <property type="entry name" value="2OG-FeII_Oxy_2"/>
    <property type="match status" value="1"/>
</dbReference>
<feature type="region of interest" description="Disordered" evidence="8">
    <location>
        <begin position="183"/>
        <end position="243"/>
    </location>
</feature>
<dbReference type="PANTHER" id="PTHR16557:SF2">
    <property type="entry name" value="NUCLEIC ACID DIOXYGENASE ALKBH1"/>
    <property type="match status" value="1"/>
</dbReference>
<dbReference type="GO" id="GO:0035516">
    <property type="term" value="F:broad specificity oxidative DNA demethylase activity"/>
    <property type="evidence" value="ECO:0007669"/>
    <property type="project" value="TreeGrafter"/>
</dbReference>
<evidence type="ECO:0000256" key="3">
    <source>
        <dbReference type="ARBA" id="ARBA00022964"/>
    </source>
</evidence>
<dbReference type="GO" id="GO:0035513">
    <property type="term" value="P:oxidative RNA demethylation"/>
    <property type="evidence" value="ECO:0007669"/>
    <property type="project" value="TreeGrafter"/>
</dbReference>
<evidence type="ECO:0000313" key="10">
    <source>
        <dbReference type="EMBL" id="KXZ45726.1"/>
    </source>
</evidence>
<dbReference type="GO" id="GO:0005737">
    <property type="term" value="C:cytoplasm"/>
    <property type="evidence" value="ECO:0007669"/>
    <property type="project" value="TreeGrafter"/>
</dbReference>
<keyword evidence="11" id="KW-1185">Reference proteome</keyword>
<feature type="binding site" evidence="6">
    <location>
        <position position="705"/>
    </location>
    <ligand>
        <name>Fe cation</name>
        <dbReference type="ChEBI" id="CHEBI:24875"/>
        <note>catalytic</note>
    </ligand>
</feature>
<dbReference type="InterPro" id="IPR056993">
    <property type="entry name" value="TRIP4_3rd_dom"/>
</dbReference>
<name>A0A150G782_GONPE</name>
<keyword evidence="3" id="KW-0223">Dioxygenase</keyword>
<dbReference type="InterPro" id="IPR004574">
    <property type="entry name" value="Alkb"/>
</dbReference>
<dbReference type="STRING" id="33097.A0A150G782"/>
<evidence type="ECO:0000256" key="2">
    <source>
        <dbReference type="ARBA" id="ARBA00022723"/>
    </source>
</evidence>
<evidence type="ECO:0000256" key="6">
    <source>
        <dbReference type="PIRSR" id="PIRSR604574-2"/>
    </source>
</evidence>
<keyword evidence="2 6" id="KW-0479">Metal-binding</keyword>
<feature type="binding site" evidence="6">
    <location>
        <position position="765"/>
    </location>
    <ligand>
        <name>Fe cation</name>
        <dbReference type="ChEBI" id="CHEBI:24875"/>
        <note>catalytic</note>
    </ligand>
</feature>
<dbReference type="EMBL" id="LSYV01000052">
    <property type="protein sequence ID" value="KXZ45726.1"/>
    <property type="molecule type" value="Genomic_DNA"/>
</dbReference>
<comment type="caution">
    <text evidence="10">The sequence shown here is derived from an EMBL/GenBank/DDBJ whole genome shotgun (WGS) entry which is preliminary data.</text>
</comment>
<feature type="region of interest" description="Disordered" evidence="8">
    <location>
        <begin position="106"/>
        <end position="161"/>
    </location>
</feature>
<keyword evidence="4" id="KW-0560">Oxidoreductase</keyword>
<dbReference type="PANTHER" id="PTHR16557">
    <property type="entry name" value="ALKYLATED DNA REPAIR PROTEIN ALKB-RELATED"/>
    <property type="match status" value="1"/>
</dbReference>
<feature type="compositionally biased region" description="Low complexity" evidence="8">
    <location>
        <begin position="106"/>
        <end position="136"/>
    </location>
</feature>
<sequence length="804" mass="82153">MASQRKDAKWLKEQLARVLGWDELIVEGLVDTVVRAAGPGGDRSEVDEMVENFMADSPAGIALINDFLSPSAAARAAPASTSSAAGGAAAGGRSYAASAGTAAAPQSPAAAAPAPYRPLQHQQQQQQQRGQQQPQSYGGGSGGGGGGGGGSSRQGQAASASAATASAGWQAFGRGTAAAAVASPAKPTGAAGGGNGRGADDGDDFARFVVDERAAGGKGGGGSRSKQGSSRDLQATAAGGGGGGAEGGKVLGMFKAGGRIKAPAAKPVGVRGPDLAASLERQVVNCLGCGKIYDCRNVTNDILRFLDRGGVCTFCGDTVALTYKDRQKAAAAAAAAAAEQGAAAAADGASRDQDGAGAGAAAAAGSAPAEDAATAAARAFKDRLVEYDRNAAKRTTVIDDQSDYFEIDTNAWLTDQEREELRRRQRMEAEAEAARRKRLTVTIDLIGRKVVLDEDVRKEKEAAEAAAAERAAAAAKAAAAAEALRNTDGDGGGSVYGSGAAFKGNSLHDLGAEYGFDAFGAEVALEELLGGAGVLAAEAEAEAQDAPYDICPPDLAPSTSYTPPVAAPRRAPPRAAPGLPHGVVLLKGYLTLDEQIQIVRQIRDLGVGPGGFYVPTYSTGGRLALRMMCLGLHWEPRTGAYEQTRSSYDGATPPPLPATLVDLCGRSLADASAAAASAGGSRFPPLRPDICLANFYERSGRLGMHQDKDEMPDSLRAGLPVVSLSIGDSADFLYGKTRDPEQASSVRLDSGDLLVFGGPGRMIFHSVSRIHRDSAPRELLAATGMRPGRLNLTFRQYRAAPASS</sequence>
<proteinExistence type="inferred from homology"/>
<feature type="compositionally biased region" description="Gly residues" evidence="8">
    <location>
        <begin position="137"/>
        <end position="152"/>
    </location>
</feature>
<dbReference type="GO" id="GO:0008198">
    <property type="term" value="F:ferrous iron binding"/>
    <property type="evidence" value="ECO:0007669"/>
    <property type="project" value="TreeGrafter"/>
</dbReference>
<feature type="compositionally biased region" description="Basic and acidic residues" evidence="8">
    <location>
        <begin position="198"/>
        <end position="215"/>
    </location>
</feature>
<evidence type="ECO:0000256" key="4">
    <source>
        <dbReference type="ARBA" id="ARBA00023002"/>
    </source>
</evidence>
<reference evidence="11" key="1">
    <citation type="journal article" date="2016" name="Nat. Commun.">
        <title>The Gonium pectorale genome demonstrates co-option of cell cycle regulation during the evolution of multicellularity.</title>
        <authorList>
            <person name="Hanschen E.R."/>
            <person name="Marriage T.N."/>
            <person name="Ferris P.J."/>
            <person name="Hamaji T."/>
            <person name="Toyoda A."/>
            <person name="Fujiyama A."/>
            <person name="Neme R."/>
            <person name="Noguchi H."/>
            <person name="Minakuchi Y."/>
            <person name="Suzuki M."/>
            <person name="Kawai-Toyooka H."/>
            <person name="Smith D.R."/>
            <person name="Sparks H."/>
            <person name="Anderson J."/>
            <person name="Bakaric R."/>
            <person name="Luria V."/>
            <person name="Karger A."/>
            <person name="Kirschner M.W."/>
            <person name="Durand P.M."/>
            <person name="Michod R.E."/>
            <person name="Nozaki H."/>
            <person name="Olson B.J."/>
        </authorList>
    </citation>
    <scope>NUCLEOTIDE SEQUENCE [LARGE SCALE GENOMIC DNA]</scope>
    <source>
        <strain evidence="11">NIES-2863</strain>
    </source>
</reference>
<dbReference type="GO" id="GO:0035515">
    <property type="term" value="F:oxidative RNA demethylase activity"/>
    <property type="evidence" value="ECO:0007669"/>
    <property type="project" value="TreeGrafter"/>
</dbReference>
<dbReference type="OrthoDB" id="6614653at2759"/>
<dbReference type="AlphaFoldDB" id="A0A150G782"/>
<feature type="domain" description="Fe2OG dioxygenase" evidence="9">
    <location>
        <begin position="687"/>
        <end position="798"/>
    </location>
</feature>
<dbReference type="Proteomes" id="UP000075714">
    <property type="component" value="Unassembled WGS sequence"/>
</dbReference>
<feature type="compositionally biased region" description="Low complexity" evidence="8">
    <location>
        <begin position="224"/>
        <end position="237"/>
    </location>
</feature>
<evidence type="ECO:0000256" key="7">
    <source>
        <dbReference type="SAM" id="Coils"/>
    </source>
</evidence>
<dbReference type="InterPro" id="IPR005123">
    <property type="entry name" value="Oxoglu/Fe-dep_dioxygenase_dom"/>
</dbReference>
<comment type="similarity">
    <text evidence="1">Belongs to the alkB family.</text>
</comment>
<feature type="binding site" evidence="6">
    <location>
        <position position="707"/>
    </location>
    <ligand>
        <name>Fe cation</name>
        <dbReference type="ChEBI" id="CHEBI:24875"/>
        <note>catalytic</note>
    </ligand>
</feature>
<evidence type="ECO:0000256" key="5">
    <source>
        <dbReference type="ARBA" id="ARBA00023004"/>
    </source>
</evidence>
<comment type="cofactor">
    <cofactor evidence="6">
        <name>Fe(2+)</name>
        <dbReference type="ChEBI" id="CHEBI:29033"/>
    </cofactor>
    <text evidence="6">Binds 1 Fe(2+) ion per subunit.</text>
</comment>
<gene>
    <name evidence="10" type="ORF">GPECTOR_51g712</name>
</gene>
<dbReference type="PROSITE" id="PS51471">
    <property type="entry name" value="FE2OG_OXY"/>
    <property type="match status" value="1"/>
</dbReference>
<feature type="coiled-coil region" evidence="7">
    <location>
        <begin position="417"/>
        <end position="478"/>
    </location>
</feature>
<evidence type="ECO:0000256" key="1">
    <source>
        <dbReference type="ARBA" id="ARBA00007879"/>
    </source>
</evidence>
<organism evidence="10 11">
    <name type="scientific">Gonium pectorale</name>
    <name type="common">Green alga</name>
    <dbReference type="NCBI Taxonomy" id="33097"/>
    <lineage>
        <taxon>Eukaryota</taxon>
        <taxon>Viridiplantae</taxon>
        <taxon>Chlorophyta</taxon>
        <taxon>core chlorophytes</taxon>
        <taxon>Chlorophyceae</taxon>
        <taxon>CS clade</taxon>
        <taxon>Chlamydomonadales</taxon>
        <taxon>Volvocaceae</taxon>
        <taxon>Gonium</taxon>
    </lineage>
</organism>
<evidence type="ECO:0000313" key="11">
    <source>
        <dbReference type="Proteomes" id="UP000075714"/>
    </source>
</evidence>